<dbReference type="Gene3D" id="1.10.1740.10">
    <property type="match status" value="1"/>
</dbReference>
<dbReference type="Pfam" id="PF04542">
    <property type="entry name" value="Sigma70_r2"/>
    <property type="match status" value="1"/>
</dbReference>
<dbReference type="RefSeq" id="WP_164507093.1">
    <property type="nucleotide sequence ID" value="NZ_JBHTOP010000024.1"/>
</dbReference>
<keyword evidence="3" id="KW-1185">Reference proteome</keyword>
<dbReference type="InterPro" id="IPR013325">
    <property type="entry name" value="RNA_pol_sigma_r2"/>
</dbReference>
<feature type="domain" description="RNA polymerase sigma-70 region 2" evidence="1">
    <location>
        <begin position="25"/>
        <end position="90"/>
    </location>
</feature>
<dbReference type="EMBL" id="JBHTOP010000024">
    <property type="protein sequence ID" value="MFD1672295.1"/>
    <property type="molecule type" value="Genomic_DNA"/>
</dbReference>
<gene>
    <name evidence="2" type="ORF">ACFQ5M_09315</name>
</gene>
<reference evidence="3" key="1">
    <citation type="journal article" date="2019" name="Int. J. Syst. Evol. Microbiol.">
        <title>The Global Catalogue of Microorganisms (GCM) 10K type strain sequencing project: providing services to taxonomists for standard genome sequencing and annotation.</title>
        <authorList>
            <consortium name="The Broad Institute Genomics Platform"/>
            <consortium name="The Broad Institute Genome Sequencing Center for Infectious Disease"/>
            <person name="Wu L."/>
            <person name="Ma J."/>
        </authorList>
    </citation>
    <scope>NUCLEOTIDE SEQUENCE [LARGE SCALE GENOMIC DNA]</scope>
    <source>
        <strain evidence="3">CCM 8896</strain>
    </source>
</reference>
<evidence type="ECO:0000259" key="1">
    <source>
        <dbReference type="Pfam" id="PF04542"/>
    </source>
</evidence>
<protein>
    <submittedName>
        <fullName evidence="2">Sigma factor</fullName>
    </submittedName>
</protein>
<organism evidence="2 3">
    <name type="scientific">Agrilactobacillus yilanensis</name>
    <dbReference type="NCBI Taxonomy" id="2485997"/>
    <lineage>
        <taxon>Bacteria</taxon>
        <taxon>Bacillati</taxon>
        <taxon>Bacillota</taxon>
        <taxon>Bacilli</taxon>
        <taxon>Lactobacillales</taxon>
        <taxon>Lactobacillaceae</taxon>
        <taxon>Agrilactobacillus</taxon>
    </lineage>
</organism>
<comment type="caution">
    <text evidence="2">The sequence shown here is derived from an EMBL/GenBank/DDBJ whole genome shotgun (WGS) entry which is preliminary data.</text>
</comment>
<dbReference type="SUPFAM" id="SSF88946">
    <property type="entry name" value="Sigma2 domain of RNA polymerase sigma factors"/>
    <property type="match status" value="1"/>
</dbReference>
<dbReference type="InterPro" id="IPR007627">
    <property type="entry name" value="RNA_pol_sigma70_r2"/>
</dbReference>
<accession>A0ABW4JAT3</accession>
<name>A0ABW4JAT3_9LACO</name>
<proteinExistence type="predicted"/>
<evidence type="ECO:0000313" key="3">
    <source>
        <dbReference type="Proteomes" id="UP001597267"/>
    </source>
</evidence>
<sequence>MSNFDDENKLVLRVKLGDSDALTILIEKYKPLIFNMAGQYRLHLYDVDDWLQEARLECFLTAQKFDPSKGSKFGSFFKLRFRNSTLSKVRWQLAKKRKENCQATSLDGLLEHSYDFLPRDLQLLQDIAGGLMIDLPSYTAKLSMVELQALFVSIGHKDAETVQTEYHISAKALKSAQQRVRAKLRQYLQAEFGQLKSEN</sequence>
<evidence type="ECO:0000313" key="2">
    <source>
        <dbReference type="EMBL" id="MFD1672295.1"/>
    </source>
</evidence>
<dbReference type="Proteomes" id="UP001597267">
    <property type="component" value="Unassembled WGS sequence"/>
</dbReference>